<gene>
    <name evidence="2" type="ORF">AZI87_12695</name>
</gene>
<dbReference type="Proteomes" id="UP000075799">
    <property type="component" value="Unassembled WGS sequence"/>
</dbReference>
<dbReference type="EMBL" id="LUKD01000005">
    <property type="protein sequence ID" value="KYG65400.1"/>
    <property type="molecule type" value="Genomic_DNA"/>
</dbReference>
<evidence type="ECO:0000313" key="3">
    <source>
        <dbReference type="Proteomes" id="UP000075799"/>
    </source>
</evidence>
<organism evidence="2 3">
    <name type="scientific">Bdellovibrio bacteriovorus</name>
    <dbReference type="NCBI Taxonomy" id="959"/>
    <lineage>
        <taxon>Bacteria</taxon>
        <taxon>Pseudomonadati</taxon>
        <taxon>Bdellovibrionota</taxon>
        <taxon>Bdellovibrionia</taxon>
        <taxon>Bdellovibrionales</taxon>
        <taxon>Pseudobdellovibrionaceae</taxon>
        <taxon>Bdellovibrio</taxon>
    </lineage>
</organism>
<name>A0A161PR48_BDEBC</name>
<comment type="caution">
    <text evidence="2">The sequence shown here is derived from an EMBL/GenBank/DDBJ whole genome shotgun (WGS) entry which is preliminary data.</text>
</comment>
<proteinExistence type="predicted"/>
<feature type="domain" description="DUF4423" evidence="1">
    <location>
        <begin position="101"/>
        <end position="262"/>
    </location>
</feature>
<dbReference type="OrthoDB" id="5290677at2"/>
<dbReference type="InterPro" id="IPR011873">
    <property type="entry name" value="CHP02147"/>
</dbReference>
<evidence type="ECO:0000259" key="1">
    <source>
        <dbReference type="Pfam" id="PF14394"/>
    </source>
</evidence>
<reference evidence="2 3" key="1">
    <citation type="submission" date="2016-03" db="EMBL/GenBank/DDBJ databases">
        <authorList>
            <person name="Ploux O."/>
        </authorList>
    </citation>
    <scope>NUCLEOTIDE SEQUENCE [LARGE SCALE GENOMIC DNA]</scope>
    <source>
        <strain evidence="2 3">EC13</strain>
    </source>
</reference>
<dbReference type="AlphaFoldDB" id="A0A161PR48"/>
<dbReference type="InterPro" id="IPR010982">
    <property type="entry name" value="Lambda_DNA-bd_dom_sf"/>
</dbReference>
<dbReference type="Pfam" id="PF14394">
    <property type="entry name" value="DUF4423"/>
    <property type="match status" value="1"/>
</dbReference>
<sequence length="266" mass="31245">MTNDVKQKQDFVEFLRFTFDAKKKVNPRYSLRSFALFIDVDNSRLSKILRNERPVHPELVERIGKKLRLSAEEIDRYKVVEANKYRRKALPVTPKKIVPYKQISEDSFKIISDITHYQVLELMKLKSFEPDLKWVAKTVGISEKQAAECRDRLMRVGLLEIDEKGRWFDTSEGFSTDILSETRASEAHRKMQSEILIRAHSALEKFTLEERDQSSMMMATSAKKLLEAKKMIKQFRRKLGQFLDDCDEKDQIYQLSISLYPLINKT</sequence>
<protein>
    <recommendedName>
        <fullName evidence="1">DUF4423 domain-containing protein</fullName>
    </recommendedName>
</protein>
<dbReference type="NCBIfam" id="TIGR02147">
    <property type="entry name" value="Fsuc_second"/>
    <property type="match status" value="1"/>
</dbReference>
<dbReference type="SUPFAM" id="SSF47413">
    <property type="entry name" value="lambda repressor-like DNA-binding domains"/>
    <property type="match status" value="1"/>
</dbReference>
<dbReference type="GO" id="GO:0003677">
    <property type="term" value="F:DNA binding"/>
    <property type="evidence" value="ECO:0007669"/>
    <property type="project" value="InterPro"/>
</dbReference>
<dbReference type="InterPro" id="IPR025537">
    <property type="entry name" value="DUF4423"/>
</dbReference>
<accession>A0A161PR48</accession>
<evidence type="ECO:0000313" key="2">
    <source>
        <dbReference type="EMBL" id="KYG65400.1"/>
    </source>
</evidence>